<evidence type="ECO:0000313" key="3">
    <source>
        <dbReference type="Proteomes" id="UP001595616"/>
    </source>
</evidence>
<comment type="caution">
    <text evidence="2">The sequence shown here is derived from an EMBL/GenBank/DDBJ whole genome shotgun (WGS) entry which is preliminary data.</text>
</comment>
<gene>
    <name evidence="2" type="ORF">ACFOOI_01235</name>
</gene>
<accession>A0ABV7YTM4</accession>
<dbReference type="EMBL" id="JBHRYQ010000001">
    <property type="protein sequence ID" value="MFC3809263.1"/>
    <property type="molecule type" value="Genomic_DNA"/>
</dbReference>
<proteinExistence type="predicted"/>
<name>A0ABV7YTM4_9BACT</name>
<dbReference type="Proteomes" id="UP001595616">
    <property type="component" value="Unassembled WGS sequence"/>
</dbReference>
<dbReference type="PROSITE" id="PS51819">
    <property type="entry name" value="VOC"/>
    <property type="match status" value="1"/>
</dbReference>
<dbReference type="InterPro" id="IPR037523">
    <property type="entry name" value="VOC_core"/>
</dbReference>
<evidence type="ECO:0000259" key="1">
    <source>
        <dbReference type="PROSITE" id="PS51819"/>
    </source>
</evidence>
<dbReference type="PANTHER" id="PTHR33993:SF5">
    <property type="entry name" value="GLYOXALASE"/>
    <property type="match status" value="1"/>
</dbReference>
<sequence length="145" mass="16686">MKNQTDQAASDDQQTPKVTGVGGIFFFAENPKEMKDWYAKILGFEFNDWGSSSFESRDIKKPEEINALQWTPFKKSSDYFEPSKKEFMINYQVQNLEGLVAKLKANGVNVLDSIATYDYGKFVHIMDAEGNKIELWEPIKNEIKK</sequence>
<dbReference type="PANTHER" id="PTHR33993">
    <property type="entry name" value="GLYOXALASE-RELATED"/>
    <property type="match status" value="1"/>
</dbReference>
<dbReference type="Pfam" id="PF00903">
    <property type="entry name" value="Glyoxalase"/>
    <property type="match status" value="1"/>
</dbReference>
<dbReference type="RefSeq" id="WP_379834078.1">
    <property type="nucleotide sequence ID" value="NZ_JBHRYQ010000001.1"/>
</dbReference>
<dbReference type="InterPro" id="IPR052164">
    <property type="entry name" value="Anthracycline_SecMetBiosynth"/>
</dbReference>
<feature type="domain" description="VOC" evidence="1">
    <location>
        <begin position="20"/>
        <end position="138"/>
    </location>
</feature>
<evidence type="ECO:0000313" key="2">
    <source>
        <dbReference type="EMBL" id="MFC3809263.1"/>
    </source>
</evidence>
<protein>
    <submittedName>
        <fullName evidence="2">VOC family protein</fullName>
    </submittedName>
</protein>
<dbReference type="Gene3D" id="3.10.180.10">
    <property type="entry name" value="2,3-Dihydroxybiphenyl 1,2-Dioxygenase, domain 1"/>
    <property type="match status" value="1"/>
</dbReference>
<dbReference type="InterPro" id="IPR004360">
    <property type="entry name" value="Glyas_Fos-R_dOase_dom"/>
</dbReference>
<reference evidence="3" key="1">
    <citation type="journal article" date="2019" name="Int. J. Syst. Evol. Microbiol.">
        <title>The Global Catalogue of Microorganisms (GCM) 10K type strain sequencing project: providing services to taxonomists for standard genome sequencing and annotation.</title>
        <authorList>
            <consortium name="The Broad Institute Genomics Platform"/>
            <consortium name="The Broad Institute Genome Sequencing Center for Infectious Disease"/>
            <person name="Wu L."/>
            <person name="Ma J."/>
        </authorList>
    </citation>
    <scope>NUCLEOTIDE SEQUENCE [LARGE SCALE GENOMIC DNA]</scope>
    <source>
        <strain evidence="3">CECT 7956</strain>
    </source>
</reference>
<dbReference type="SUPFAM" id="SSF54593">
    <property type="entry name" value="Glyoxalase/Bleomycin resistance protein/Dihydroxybiphenyl dioxygenase"/>
    <property type="match status" value="1"/>
</dbReference>
<dbReference type="InterPro" id="IPR029068">
    <property type="entry name" value="Glyas_Bleomycin-R_OHBP_Dase"/>
</dbReference>
<organism evidence="2 3">
    <name type="scientific">Lacihabitans lacunae</name>
    <dbReference type="NCBI Taxonomy" id="1028214"/>
    <lineage>
        <taxon>Bacteria</taxon>
        <taxon>Pseudomonadati</taxon>
        <taxon>Bacteroidota</taxon>
        <taxon>Cytophagia</taxon>
        <taxon>Cytophagales</taxon>
        <taxon>Leadbetterellaceae</taxon>
        <taxon>Lacihabitans</taxon>
    </lineage>
</organism>
<keyword evidence="3" id="KW-1185">Reference proteome</keyword>